<dbReference type="EMBL" id="LBWB01000012">
    <property type="protein sequence ID" value="KKR00439.1"/>
    <property type="molecule type" value="Genomic_DNA"/>
</dbReference>
<sequence>MTLRIEAPLTREVIQRYQHVQPEDPRDSAELAKLDVIQALTPEPFSVDEVIGAVGNATNPNAVSRATRARLPHRPIV</sequence>
<dbReference type="AlphaFoldDB" id="A0A0G0M8I0"/>
<evidence type="ECO:0000313" key="2">
    <source>
        <dbReference type="Proteomes" id="UP000033881"/>
    </source>
</evidence>
<protein>
    <submittedName>
        <fullName evidence="1">Uncharacterized protein</fullName>
    </submittedName>
</protein>
<reference evidence="1 2" key="1">
    <citation type="journal article" date="2015" name="Nature">
        <title>rRNA introns, odd ribosomes, and small enigmatic genomes across a large radiation of phyla.</title>
        <authorList>
            <person name="Brown C.T."/>
            <person name="Hug L.A."/>
            <person name="Thomas B.C."/>
            <person name="Sharon I."/>
            <person name="Castelle C.J."/>
            <person name="Singh A."/>
            <person name="Wilkins M.J."/>
            <person name="Williams K.H."/>
            <person name="Banfield J.F."/>
        </authorList>
    </citation>
    <scope>NUCLEOTIDE SEQUENCE [LARGE SCALE GENOMIC DNA]</scope>
</reference>
<comment type="caution">
    <text evidence="1">The sequence shown here is derived from an EMBL/GenBank/DDBJ whole genome shotgun (WGS) entry which is preliminary data.</text>
</comment>
<proteinExistence type="predicted"/>
<organism evidence="1 2">
    <name type="scientific">Candidatus Woesebacteria bacterium GW2011_GWB1_39_12</name>
    <dbReference type="NCBI Taxonomy" id="1618574"/>
    <lineage>
        <taxon>Bacteria</taxon>
        <taxon>Candidatus Woeseibacteriota</taxon>
    </lineage>
</organism>
<gene>
    <name evidence="1" type="ORF">UT24_C0012G0061</name>
</gene>
<accession>A0A0G0M8I0</accession>
<dbReference type="Proteomes" id="UP000033881">
    <property type="component" value="Unassembled WGS sequence"/>
</dbReference>
<evidence type="ECO:0000313" key="1">
    <source>
        <dbReference type="EMBL" id="KKR00439.1"/>
    </source>
</evidence>
<name>A0A0G0M8I0_9BACT</name>